<dbReference type="InterPro" id="IPR014772">
    <property type="entry name" value="Munc13_dom-2"/>
</dbReference>
<dbReference type="EMBL" id="KZ454132">
    <property type="protein sequence ID" value="PKA46536.1"/>
    <property type="molecule type" value="Genomic_DNA"/>
</dbReference>
<evidence type="ECO:0008006" key="6">
    <source>
        <dbReference type="Google" id="ProtNLM"/>
    </source>
</evidence>
<feature type="compositionally biased region" description="Basic residues" evidence="1">
    <location>
        <begin position="202"/>
        <end position="213"/>
    </location>
</feature>
<name>A0A2H9ZTC1_9ASPA</name>
<accession>A0A2H9ZTC1</accession>
<dbReference type="PANTHER" id="PTHR31280:SF3">
    <property type="entry name" value="DNA TOPOISOMERASE 4 SUBUNIT B (DUF810)"/>
    <property type="match status" value="1"/>
</dbReference>
<dbReference type="Pfam" id="PF25761">
    <property type="entry name" value="TPR_PATROL1"/>
    <property type="match status" value="1"/>
</dbReference>
<dbReference type="Gene3D" id="1.10.357.50">
    <property type="match status" value="1"/>
</dbReference>
<sequence>MESSLLLQRYRSDRRKLLEFIFSSGVVQGPLGAPPELSGVDLDTVSTEYVLECVKSGGAFVSKEASERYSSELDSPVLVSVPSGNLFYLLSELDLSGSPPERAPPPVGAKEATNHFSYLPKEIDHFASKRIKMSLFESKISSSAPTSSPSPPTNDVNRFSLGLPSLRTGLSDDDMRETAYEVLLASIVHSGGPRPSFEEKKKERKSKFLKGLRPRRDGLHSQQDESHSDLMDTLRAQMEISEAMDSLIKKGLRNFSLGSMPDRVDVPRISLVLLGNLSRSDFPSERFYAQWHRRQADILEELLFDPANSVANGQQMLLFLLSKLRNIEQWVNLSHDMRTEVLNGIEKFISRMSLIPEKFGFLDEHYYLSDSYHFSVKLYEKLLCSVFDILEDGHLVEEAEEILGVLRMTWSMLGINQAMHDALYGWEVFQQFVRTGKLLLLKYSVGEVQKIRSNKDANGEVECSKNTICTVEAYGSVRDLNLVDAILFNINAWCSSQLEDYHLHFSQEDCHIFESILTLAVLSGARFVDEFAETKNPESTNETEVAFKLVHLLVERSVQAACKRVLDVVDAKSKMEQKHPLALLAKELKLLSEQEHTFYTPILCRQYAKAGIVFSVLVHRYYGEQLKPFLEGISGLSESYIPVLSAAYCLERYLAYIIHSTSGDSMPPNITNYVQPYEIRHFSAPLILHLVNVRHENILRWTERAILIENWEPLSSQRKQATSIIEVFRIIHESIDQFFDITLPMDTIHLRSLIIGIVRSLEAYLLHMINQQVDKSLLYPSPPALTRYKESAYPFMKKKLVESATLDEKVINQMDNLTESKLCVKLNTLHYIREQLDELEASIVQSWMARTEEYQTHGTSEEETTSSTKSVDELFSLFDDIRASAIRASDAILDFIGTRAIFWDMRETFLSSVYKGGVQSARLDAFLPKLDGVLDRVCDLIIDALRDQVVLCIYRATMAAYTWVLLDGGPSRAFSATDVGIMLEDVNMLKDLFIANGEGIPPDVVQNEAREAEDILELYSLKAKTIIDNLINASIHISHENDRKKPGSRSAKDADTLLRVLCHMKDESASEFLRDRYQLPKSSDYEETWGNEKETTSKSPVLSDILSNTSRWTETGQISFRIMKKKIQEAASEIKPAPWS</sequence>
<dbReference type="InterPro" id="IPR008528">
    <property type="entry name" value="unc-13_homologue"/>
</dbReference>
<dbReference type="PROSITE" id="PS51258">
    <property type="entry name" value="MHD1"/>
    <property type="match status" value="1"/>
</dbReference>
<dbReference type="AlphaFoldDB" id="A0A2H9ZTC1"/>
<dbReference type="PROSITE" id="PS51259">
    <property type="entry name" value="MHD2"/>
    <property type="match status" value="1"/>
</dbReference>
<proteinExistence type="predicted"/>
<evidence type="ECO:0000313" key="5">
    <source>
        <dbReference type="Proteomes" id="UP000236161"/>
    </source>
</evidence>
<evidence type="ECO:0000256" key="1">
    <source>
        <dbReference type="SAM" id="MobiDB-lite"/>
    </source>
</evidence>
<dbReference type="STRING" id="1088818.A0A2H9ZTC1"/>
<reference evidence="4 5" key="1">
    <citation type="journal article" date="2017" name="Nature">
        <title>The Apostasia genome and the evolution of orchids.</title>
        <authorList>
            <person name="Zhang G.Q."/>
            <person name="Liu K.W."/>
            <person name="Li Z."/>
            <person name="Lohaus R."/>
            <person name="Hsiao Y.Y."/>
            <person name="Niu S.C."/>
            <person name="Wang J.Y."/>
            <person name="Lin Y.C."/>
            <person name="Xu Q."/>
            <person name="Chen L.J."/>
            <person name="Yoshida K."/>
            <person name="Fujiwara S."/>
            <person name="Wang Z.W."/>
            <person name="Zhang Y.Q."/>
            <person name="Mitsuda N."/>
            <person name="Wang M."/>
            <person name="Liu G.H."/>
            <person name="Pecoraro L."/>
            <person name="Huang H.X."/>
            <person name="Xiao X.J."/>
            <person name="Lin M."/>
            <person name="Wu X.Y."/>
            <person name="Wu W.L."/>
            <person name="Chen Y.Y."/>
            <person name="Chang S.B."/>
            <person name="Sakamoto S."/>
            <person name="Ohme-Takagi M."/>
            <person name="Yagi M."/>
            <person name="Zeng S.J."/>
            <person name="Shen C.Y."/>
            <person name="Yeh C.M."/>
            <person name="Luo Y.B."/>
            <person name="Tsai W.C."/>
            <person name="Van de Peer Y."/>
            <person name="Liu Z.J."/>
        </authorList>
    </citation>
    <scope>NUCLEOTIDE SEQUENCE [LARGE SCALE GENOMIC DNA]</scope>
    <source>
        <strain evidence="5">cv. Shenzhen</strain>
        <tissue evidence="4">Stem</tissue>
    </source>
</reference>
<feature type="compositionally biased region" description="Basic and acidic residues" evidence="1">
    <location>
        <begin position="214"/>
        <end position="228"/>
    </location>
</feature>
<dbReference type="Proteomes" id="UP000236161">
    <property type="component" value="Unassembled WGS sequence"/>
</dbReference>
<dbReference type="PANTHER" id="PTHR31280">
    <property type="entry name" value="PROTEIN UNC-13 HOMOLOG"/>
    <property type="match status" value="1"/>
</dbReference>
<feature type="domain" description="MHD2" evidence="3">
    <location>
        <begin position="920"/>
        <end position="1030"/>
    </location>
</feature>
<dbReference type="InterPro" id="IPR014770">
    <property type="entry name" value="Munc13_1"/>
</dbReference>
<organism evidence="4 5">
    <name type="scientific">Apostasia shenzhenica</name>
    <dbReference type="NCBI Taxonomy" id="1088818"/>
    <lineage>
        <taxon>Eukaryota</taxon>
        <taxon>Viridiplantae</taxon>
        <taxon>Streptophyta</taxon>
        <taxon>Embryophyta</taxon>
        <taxon>Tracheophyta</taxon>
        <taxon>Spermatophyta</taxon>
        <taxon>Magnoliopsida</taxon>
        <taxon>Liliopsida</taxon>
        <taxon>Asparagales</taxon>
        <taxon>Orchidaceae</taxon>
        <taxon>Apostasioideae</taxon>
        <taxon>Apostasia</taxon>
    </lineage>
</organism>
<dbReference type="OrthoDB" id="2015333at2759"/>
<protein>
    <recommendedName>
        <fullName evidence="6">MHD1 domain-containing protein</fullName>
    </recommendedName>
</protein>
<evidence type="ECO:0000313" key="4">
    <source>
        <dbReference type="EMBL" id="PKA46536.1"/>
    </source>
</evidence>
<dbReference type="InterPro" id="IPR057984">
    <property type="entry name" value="PATROL1_C"/>
</dbReference>
<evidence type="ECO:0000259" key="2">
    <source>
        <dbReference type="PROSITE" id="PS51258"/>
    </source>
</evidence>
<keyword evidence="5" id="KW-1185">Reference proteome</keyword>
<feature type="region of interest" description="Disordered" evidence="1">
    <location>
        <begin position="193"/>
        <end position="228"/>
    </location>
</feature>
<gene>
    <name evidence="4" type="ORF">AXF42_Ash012669</name>
</gene>
<evidence type="ECO:0000259" key="3">
    <source>
        <dbReference type="PROSITE" id="PS51259"/>
    </source>
</evidence>
<feature type="domain" description="MHD1" evidence="2">
    <location>
        <begin position="650"/>
        <end position="772"/>
    </location>
</feature>